<dbReference type="PROSITE" id="PS51483">
    <property type="entry name" value="B5"/>
    <property type="match status" value="1"/>
</dbReference>
<dbReference type="GO" id="GO:0000049">
    <property type="term" value="F:tRNA binding"/>
    <property type="evidence" value="ECO:0007669"/>
    <property type="project" value="UniProtKB-UniRule"/>
</dbReference>
<feature type="domain" description="B5" evidence="18">
    <location>
        <begin position="406"/>
        <end position="478"/>
    </location>
</feature>
<dbReference type="SUPFAM" id="SSF54991">
    <property type="entry name" value="Anticodon-binding domain of PheRS"/>
    <property type="match status" value="1"/>
</dbReference>
<evidence type="ECO:0000259" key="18">
    <source>
        <dbReference type="PROSITE" id="PS51483"/>
    </source>
</evidence>
<dbReference type="InterPro" id="IPR045864">
    <property type="entry name" value="aa-tRNA-synth_II/BPL/LPL"/>
</dbReference>
<feature type="binding site" evidence="14">
    <location>
        <position position="466"/>
    </location>
    <ligand>
        <name>Mg(2+)</name>
        <dbReference type="ChEBI" id="CHEBI:18420"/>
        <note>shared with alpha subunit</note>
    </ligand>
</feature>
<dbReference type="SMART" id="SM00873">
    <property type="entry name" value="B3_4"/>
    <property type="match status" value="1"/>
</dbReference>
<evidence type="ECO:0000259" key="16">
    <source>
        <dbReference type="PROSITE" id="PS50886"/>
    </source>
</evidence>
<dbReference type="SUPFAM" id="SSF55681">
    <property type="entry name" value="Class II aaRS and biotin synthetases"/>
    <property type="match status" value="1"/>
</dbReference>
<evidence type="ECO:0000256" key="6">
    <source>
        <dbReference type="ARBA" id="ARBA00022723"/>
    </source>
</evidence>
<dbReference type="InterPro" id="IPR005146">
    <property type="entry name" value="B3/B4_tRNA-bd"/>
</dbReference>
<dbReference type="EMBL" id="CP037920">
    <property type="protein sequence ID" value="QDT98659.1"/>
    <property type="molecule type" value="Genomic_DNA"/>
</dbReference>
<dbReference type="Gene3D" id="3.30.930.10">
    <property type="entry name" value="Bira Bifunctional Protein, Domain 2"/>
    <property type="match status" value="1"/>
</dbReference>
<evidence type="ECO:0000256" key="5">
    <source>
        <dbReference type="ARBA" id="ARBA00022598"/>
    </source>
</evidence>
<evidence type="ECO:0000313" key="20">
    <source>
        <dbReference type="Proteomes" id="UP000318704"/>
    </source>
</evidence>
<dbReference type="Pfam" id="PF17759">
    <property type="entry name" value="tRNA_synthFbeta"/>
    <property type="match status" value="1"/>
</dbReference>
<keyword evidence="10 15" id="KW-0694">RNA-binding</keyword>
<feature type="binding site" evidence="14">
    <location>
        <position position="465"/>
    </location>
    <ligand>
        <name>Mg(2+)</name>
        <dbReference type="ChEBI" id="CHEBI:18420"/>
        <note>shared with alpha subunit</note>
    </ligand>
</feature>
<dbReference type="RefSeq" id="WP_144987505.1">
    <property type="nucleotide sequence ID" value="NZ_CP037920.1"/>
</dbReference>
<reference evidence="19 20" key="1">
    <citation type="submission" date="2019-03" db="EMBL/GenBank/DDBJ databases">
        <title>Deep-cultivation of Planctomycetes and their phenomic and genomic characterization uncovers novel biology.</title>
        <authorList>
            <person name="Wiegand S."/>
            <person name="Jogler M."/>
            <person name="Boedeker C."/>
            <person name="Pinto D."/>
            <person name="Vollmers J."/>
            <person name="Rivas-Marin E."/>
            <person name="Kohn T."/>
            <person name="Peeters S.H."/>
            <person name="Heuer A."/>
            <person name="Rast P."/>
            <person name="Oberbeckmann S."/>
            <person name="Bunk B."/>
            <person name="Jeske O."/>
            <person name="Meyerdierks A."/>
            <person name="Storesund J.E."/>
            <person name="Kallscheuer N."/>
            <person name="Luecker S."/>
            <person name="Lage O.M."/>
            <person name="Pohl T."/>
            <person name="Merkel B.J."/>
            <person name="Hornburger P."/>
            <person name="Mueller R.-W."/>
            <person name="Bruemmer F."/>
            <person name="Labrenz M."/>
            <person name="Spormann A.M."/>
            <person name="Op den Camp H."/>
            <person name="Overmann J."/>
            <person name="Amann R."/>
            <person name="Jetten M.S.M."/>
            <person name="Mascher T."/>
            <person name="Medema M.H."/>
            <person name="Devos D.P."/>
            <person name="Kaster A.-K."/>
            <person name="Ovreas L."/>
            <person name="Rohde M."/>
            <person name="Galperin M.Y."/>
            <person name="Jogler C."/>
        </authorList>
    </citation>
    <scope>NUCLEOTIDE SEQUENCE [LARGE SCALE GENOMIC DNA]</scope>
    <source>
        <strain evidence="19 20">V144</strain>
    </source>
</reference>
<dbReference type="InterPro" id="IPR005147">
    <property type="entry name" value="tRNA_synthase_B5-dom"/>
</dbReference>
<evidence type="ECO:0000256" key="4">
    <source>
        <dbReference type="ARBA" id="ARBA00022555"/>
    </source>
</evidence>
<comment type="caution">
    <text evidence="14">Lacks conserved residue(s) required for the propagation of feature annotation.</text>
</comment>
<dbReference type="InterPro" id="IPR041616">
    <property type="entry name" value="PheRS_beta_core"/>
</dbReference>
<feature type="domain" description="TRNA-binding" evidence="16">
    <location>
        <begin position="39"/>
        <end position="149"/>
    </location>
</feature>
<dbReference type="InterPro" id="IPR005121">
    <property type="entry name" value="Fdx_antiC-bd"/>
</dbReference>
<dbReference type="SUPFAM" id="SSF50249">
    <property type="entry name" value="Nucleic acid-binding proteins"/>
    <property type="match status" value="1"/>
</dbReference>
<keyword evidence="6 14" id="KW-0479">Metal-binding</keyword>
<dbReference type="SUPFAM" id="SSF56037">
    <property type="entry name" value="PheT/TilS domain"/>
    <property type="match status" value="1"/>
</dbReference>
<dbReference type="InterPro" id="IPR012340">
    <property type="entry name" value="NA-bd_OB-fold"/>
</dbReference>
<dbReference type="InterPro" id="IPR020825">
    <property type="entry name" value="Phe-tRNA_synthase-like_B3/B4"/>
</dbReference>
<evidence type="ECO:0000256" key="11">
    <source>
        <dbReference type="ARBA" id="ARBA00022917"/>
    </source>
</evidence>
<dbReference type="InterPro" id="IPR009061">
    <property type="entry name" value="DNA-bd_dom_put_sf"/>
</dbReference>
<dbReference type="GO" id="GO:0009328">
    <property type="term" value="C:phenylalanine-tRNA ligase complex"/>
    <property type="evidence" value="ECO:0007669"/>
    <property type="project" value="TreeGrafter"/>
</dbReference>
<keyword evidence="12 14" id="KW-0030">Aminoacyl-tRNA synthetase</keyword>
<dbReference type="Pfam" id="PF03147">
    <property type="entry name" value="FDX-ACB"/>
    <property type="match status" value="1"/>
</dbReference>
<dbReference type="Pfam" id="PF01588">
    <property type="entry name" value="tRNA_bind"/>
    <property type="match status" value="1"/>
</dbReference>
<dbReference type="PANTHER" id="PTHR10947:SF0">
    <property type="entry name" value="PHENYLALANINE--TRNA LIGASE BETA SUBUNIT"/>
    <property type="match status" value="1"/>
</dbReference>
<dbReference type="SMART" id="SM00874">
    <property type="entry name" value="B5"/>
    <property type="match status" value="1"/>
</dbReference>
<keyword evidence="14" id="KW-0963">Cytoplasm</keyword>
<evidence type="ECO:0000256" key="7">
    <source>
        <dbReference type="ARBA" id="ARBA00022741"/>
    </source>
</evidence>
<dbReference type="Gene3D" id="3.30.70.380">
    <property type="entry name" value="Ferrodoxin-fold anticodon-binding domain"/>
    <property type="match status" value="1"/>
</dbReference>
<evidence type="ECO:0000256" key="1">
    <source>
        <dbReference type="ARBA" id="ARBA00004496"/>
    </source>
</evidence>
<dbReference type="SUPFAM" id="SSF46955">
    <property type="entry name" value="Putative DNA-binding domain"/>
    <property type="match status" value="1"/>
</dbReference>
<feature type="binding site" evidence="14">
    <location>
        <position position="456"/>
    </location>
    <ligand>
        <name>Mg(2+)</name>
        <dbReference type="ChEBI" id="CHEBI:18420"/>
        <note>shared with alpha subunit</note>
    </ligand>
</feature>
<dbReference type="NCBIfam" id="TIGR00472">
    <property type="entry name" value="pheT_bact"/>
    <property type="match status" value="1"/>
</dbReference>
<dbReference type="AlphaFoldDB" id="A0A517W075"/>
<dbReference type="GO" id="GO:0000287">
    <property type="term" value="F:magnesium ion binding"/>
    <property type="evidence" value="ECO:0007669"/>
    <property type="project" value="UniProtKB-UniRule"/>
</dbReference>
<organism evidence="19 20">
    <name type="scientific">Gimesia aquarii</name>
    <dbReference type="NCBI Taxonomy" id="2527964"/>
    <lineage>
        <taxon>Bacteria</taxon>
        <taxon>Pseudomonadati</taxon>
        <taxon>Planctomycetota</taxon>
        <taxon>Planctomycetia</taxon>
        <taxon>Planctomycetales</taxon>
        <taxon>Planctomycetaceae</taxon>
        <taxon>Gimesia</taxon>
    </lineage>
</organism>
<dbReference type="GO" id="GO:0004826">
    <property type="term" value="F:phenylalanine-tRNA ligase activity"/>
    <property type="evidence" value="ECO:0007669"/>
    <property type="project" value="UniProtKB-UniRule"/>
</dbReference>
<evidence type="ECO:0000259" key="17">
    <source>
        <dbReference type="PROSITE" id="PS51447"/>
    </source>
</evidence>
<dbReference type="GO" id="GO:0006432">
    <property type="term" value="P:phenylalanyl-tRNA aminoacylation"/>
    <property type="evidence" value="ECO:0007669"/>
    <property type="project" value="UniProtKB-UniRule"/>
</dbReference>
<comment type="subcellular location">
    <subcellularLocation>
        <location evidence="1 14">Cytoplasm</location>
    </subcellularLocation>
</comment>
<dbReference type="GO" id="GO:0005524">
    <property type="term" value="F:ATP binding"/>
    <property type="evidence" value="ECO:0007669"/>
    <property type="project" value="UniProtKB-UniRule"/>
</dbReference>
<evidence type="ECO:0000256" key="2">
    <source>
        <dbReference type="ARBA" id="ARBA00008653"/>
    </source>
</evidence>
<dbReference type="PROSITE" id="PS50886">
    <property type="entry name" value="TRBD"/>
    <property type="match status" value="1"/>
</dbReference>
<comment type="similarity">
    <text evidence="2 14">Belongs to the phenylalanyl-tRNA synthetase beta subunit family. Type 1 subfamily.</text>
</comment>
<gene>
    <name evidence="14 19" type="primary">pheT</name>
    <name evidence="19" type="ORF">V144x_41660</name>
</gene>
<keyword evidence="8 14" id="KW-0067">ATP-binding</keyword>
<dbReference type="Gene3D" id="2.40.50.140">
    <property type="entry name" value="Nucleic acid-binding proteins"/>
    <property type="match status" value="1"/>
</dbReference>
<dbReference type="InterPro" id="IPR036690">
    <property type="entry name" value="Fdx_antiC-bd_sf"/>
</dbReference>
<keyword evidence="4 15" id="KW-0820">tRNA-binding</keyword>
<keyword evidence="7 14" id="KW-0547">Nucleotide-binding</keyword>
<keyword evidence="5 14" id="KW-0436">Ligase</keyword>
<dbReference type="Gene3D" id="3.50.40.10">
    <property type="entry name" value="Phenylalanyl-trna Synthetase, Chain B, domain 3"/>
    <property type="match status" value="1"/>
</dbReference>
<evidence type="ECO:0000256" key="15">
    <source>
        <dbReference type="PROSITE-ProRule" id="PRU00209"/>
    </source>
</evidence>
<comment type="catalytic activity">
    <reaction evidence="13 14">
        <text>tRNA(Phe) + L-phenylalanine + ATP = L-phenylalanyl-tRNA(Phe) + AMP + diphosphate + H(+)</text>
        <dbReference type="Rhea" id="RHEA:19413"/>
        <dbReference type="Rhea" id="RHEA-COMP:9668"/>
        <dbReference type="Rhea" id="RHEA-COMP:9699"/>
        <dbReference type="ChEBI" id="CHEBI:15378"/>
        <dbReference type="ChEBI" id="CHEBI:30616"/>
        <dbReference type="ChEBI" id="CHEBI:33019"/>
        <dbReference type="ChEBI" id="CHEBI:58095"/>
        <dbReference type="ChEBI" id="CHEBI:78442"/>
        <dbReference type="ChEBI" id="CHEBI:78531"/>
        <dbReference type="ChEBI" id="CHEBI:456215"/>
        <dbReference type="EC" id="6.1.1.20"/>
    </reaction>
</comment>
<keyword evidence="11 14" id="KW-0648">Protein biosynthesis</keyword>
<proteinExistence type="inferred from homology"/>
<accession>A0A517W075</accession>
<dbReference type="HAMAP" id="MF_00283">
    <property type="entry name" value="Phe_tRNA_synth_beta1"/>
    <property type="match status" value="1"/>
</dbReference>
<dbReference type="Gene3D" id="3.30.56.10">
    <property type="match status" value="2"/>
</dbReference>
<dbReference type="Pfam" id="PF03483">
    <property type="entry name" value="B3_4"/>
    <property type="match status" value="1"/>
</dbReference>
<dbReference type="InterPro" id="IPR004532">
    <property type="entry name" value="Phe-tRNA-ligase_IIc_bsu_bact"/>
</dbReference>
<feature type="domain" description="FDX-ACB" evidence="17">
    <location>
        <begin position="704"/>
        <end position="818"/>
    </location>
</feature>
<evidence type="ECO:0000256" key="13">
    <source>
        <dbReference type="ARBA" id="ARBA00049255"/>
    </source>
</evidence>
<evidence type="ECO:0000313" key="19">
    <source>
        <dbReference type="EMBL" id="QDT98659.1"/>
    </source>
</evidence>
<evidence type="ECO:0000256" key="3">
    <source>
        <dbReference type="ARBA" id="ARBA00011209"/>
    </source>
</evidence>
<comment type="cofactor">
    <cofactor evidence="14">
        <name>Mg(2+)</name>
        <dbReference type="ChEBI" id="CHEBI:18420"/>
    </cofactor>
    <text evidence="14">Binds 2 magnesium ions per tetramer.</text>
</comment>
<evidence type="ECO:0000256" key="8">
    <source>
        <dbReference type="ARBA" id="ARBA00022840"/>
    </source>
</evidence>
<dbReference type="PROSITE" id="PS51447">
    <property type="entry name" value="FDX_ACB"/>
    <property type="match status" value="1"/>
</dbReference>
<evidence type="ECO:0000256" key="14">
    <source>
        <dbReference type="HAMAP-Rule" id="MF_00283"/>
    </source>
</evidence>
<dbReference type="Proteomes" id="UP000318704">
    <property type="component" value="Chromosome"/>
</dbReference>
<evidence type="ECO:0000256" key="10">
    <source>
        <dbReference type="ARBA" id="ARBA00022884"/>
    </source>
</evidence>
<dbReference type="InterPro" id="IPR045060">
    <property type="entry name" value="Phe-tRNA-ligase_IIc_bsu"/>
</dbReference>
<protein>
    <recommendedName>
        <fullName evidence="14">Phenylalanine--tRNA ligase beta subunit</fullName>
        <ecNumber evidence="14">6.1.1.20</ecNumber>
    </recommendedName>
    <alternativeName>
        <fullName evidence="14">Phenylalanyl-tRNA synthetase beta subunit</fullName>
        <shortName evidence="14">PheRS</shortName>
    </alternativeName>
</protein>
<comment type="subunit">
    <text evidence="3 14">Tetramer of two alpha and two beta subunits.</text>
</comment>
<keyword evidence="9 14" id="KW-0460">Magnesium</keyword>
<dbReference type="KEGG" id="gaw:V144x_41660"/>
<dbReference type="Pfam" id="PF03484">
    <property type="entry name" value="B5"/>
    <property type="match status" value="1"/>
</dbReference>
<name>A0A517W075_9PLAN</name>
<dbReference type="SMART" id="SM00896">
    <property type="entry name" value="FDX-ACB"/>
    <property type="match status" value="1"/>
</dbReference>
<evidence type="ECO:0000256" key="9">
    <source>
        <dbReference type="ARBA" id="ARBA00022842"/>
    </source>
</evidence>
<dbReference type="PANTHER" id="PTHR10947">
    <property type="entry name" value="PHENYLALANYL-TRNA SYNTHETASE BETA CHAIN AND LEUCINE-RICH REPEAT-CONTAINING PROTEIN 47"/>
    <property type="match status" value="1"/>
</dbReference>
<sequence length="818" mass="90987">MQINTGWLRDYLTEDCKESELLDAFMTVGLEIEEEHDLSHALEPIRIGFIREKQPLDEAGNYFECQVEIEKGKLITIVCATAHPVEVGWGVPVAIAGTKLPTGALISEGKFKGVRSEGMICLDGELGMIAKSDGLQVFQDEATLGESLPAVSPFQESLVEVAVLPNRPDCLGMIGIAREVAAVLDMKLKYPSERVISPAENQTESVVVEIADETLCSRYTCQVFDNVQIRTSPHWIQSRLQTAGLRPINNVVDITNFVMLEWGQPLHAFDFDSLKGNRIEVRRIQKTEKLKLLDEAEVDGTHQPLVIADAEKPIALAGIMGGWDSQTTVDSKRILLEAACFDPVCIRTSSRKLRISTDSSYRFERGTDPNGMMSGAFNRAAQLLQDSELSGAKPASNVTDNYPTEREQTKFTLDSGRLSKILGAEISDDQIKECLSKLEMTHDSDLTISVPTWRVDVNNEVVLAEDVARMLRYDSIDMKPMIATTTKGRISETDSLRTGIATFLNSNGFLECRTPPLTTEKLALSFSQWQGERIQVQNPISKEMTSLRQSLVGSLVEVVERNARRGASNFRFFEIDRTFRQNQDDIDERWMIGGVLGGVVNDSAWIASEKEIDFLRAKGLVQNLLAQMSVDEITFEGDEPAHGYRGEEFAALKHGDQRIGALGRIDLNVLGMKDRARVPLYGFELDISALNRIKSPAKMFAGLARTQVIARDISIVVPIDLRYAEIEKSLENAFASAVENLEIEPRKETESVVELQPRLERVICIDTFVGESVGDGAMSLTIRMLFRDDTYSLTSGEAQQLMDYVVKQLHSEHGAVQR</sequence>
<dbReference type="InterPro" id="IPR002547">
    <property type="entry name" value="tRNA-bd_dom"/>
</dbReference>
<dbReference type="EC" id="6.1.1.20" evidence="14"/>
<evidence type="ECO:0000256" key="12">
    <source>
        <dbReference type="ARBA" id="ARBA00023146"/>
    </source>
</evidence>